<dbReference type="GO" id="GO:0016020">
    <property type="term" value="C:membrane"/>
    <property type="evidence" value="ECO:0007669"/>
    <property type="project" value="UniProtKB-SubCell"/>
</dbReference>
<dbReference type="Pfam" id="PF13499">
    <property type="entry name" value="EF-hand_7"/>
    <property type="match status" value="1"/>
</dbReference>
<dbReference type="Gene3D" id="1.10.238.10">
    <property type="entry name" value="EF-hand"/>
    <property type="match status" value="1"/>
</dbReference>
<feature type="domain" description="EF-hand" evidence="5">
    <location>
        <begin position="160"/>
        <end position="195"/>
    </location>
</feature>
<protein>
    <recommendedName>
        <fullName evidence="4">Calcineurin B-like protein</fullName>
    </recommendedName>
</protein>
<organism evidence="6 7">
    <name type="scientific">Lupinus albus</name>
    <name type="common">White lupine</name>
    <name type="synonym">Lupinus termis</name>
    <dbReference type="NCBI Taxonomy" id="3870"/>
    <lineage>
        <taxon>Eukaryota</taxon>
        <taxon>Viridiplantae</taxon>
        <taxon>Streptophyta</taxon>
        <taxon>Embryophyta</taxon>
        <taxon>Tracheophyta</taxon>
        <taxon>Spermatophyta</taxon>
        <taxon>Magnoliopsida</taxon>
        <taxon>eudicotyledons</taxon>
        <taxon>Gunneridae</taxon>
        <taxon>Pentapetalae</taxon>
        <taxon>rosids</taxon>
        <taxon>fabids</taxon>
        <taxon>Fabales</taxon>
        <taxon>Fabaceae</taxon>
        <taxon>Papilionoideae</taxon>
        <taxon>50 kb inversion clade</taxon>
        <taxon>genistoids sensu lato</taxon>
        <taxon>core genistoids</taxon>
        <taxon>Genisteae</taxon>
        <taxon>Lupinus</taxon>
    </lineage>
</organism>
<dbReference type="GO" id="GO:0005509">
    <property type="term" value="F:calcium ion binding"/>
    <property type="evidence" value="ECO:0007669"/>
    <property type="project" value="UniProtKB-UniRule"/>
</dbReference>
<name>A0A6A4PW69_LUPAL</name>
<keyword evidence="2 4" id="KW-0106">Calcium</keyword>
<evidence type="ECO:0000256" key="2">
    <source>
        <dbReference type="ARBA" id="ARBA00022837"/>
    </source>
</evidence>
<comment type="similarity">
    <text evidence="3 4">Belongs to the calcineurin regulatory subunit family.</text>
</comment>
<dbReference type="Proteomes" id="UP000447434">
    <property type="component" value="Chromosome 10"/>
</dbReference>
<reference evidence="7" key="1">
    <citation type="journal article" date="2020" name="Nat. Commun.">
        <title>Genome sequence of the cluster root forming white lupin.</title>
        <authorList>
            <person name="Hufnagel B."/>
            <person name="Marques A."/>
            <person name="Soriano A."/>
            <person name="Marques L."/>
            <person name="Divol F."/>
            <person name="Doumas P."/>
            <person name="Sallet E."/>
            <person name="Mancinotti D."/>
            <person name="Carrere S."/>
            <person name="Marande W."/>
            <person name="Arribat S."/>
            <person name="Keller J."/>
            <person name="Huneau C."/>
            <person name="Blein T."/>
            <person name="Aime D."/>
            <person name="Laguerre M."/>
            <person name="Taylor J."/>
            <person name="Schubert V."/>
            <person name="Nelson M."/>
            <person name="Geu-Flores F."/>
            <person name="Crespi M."/>
            <person name="Gallardo-Guerrero K."/>
            <person name="Delaux P.-M."/>
            <person name="Salse J."/>
            <person name="Berges H."/>
            <person name="Guyot R."/>
            <person name="Gouzy J."/>
            <person name="Peret B."/>
        </authorList>
    </citation>
    <scope>NUCLEOTIDE SEQUENCE [LARGE SCALE GENOMIC DNA]</scope>
    <source>
        <strain evidence="7">cv. Amiga</strain>
    </source>
</reference>
<keyword evidence="7" id="KW-1185">Reference proteome</keyword>
<dbReference type="GO" id="GO:0019900">
    <property type="term" value="F:kinase binding"/>
    <property type="evidence" value="ECO:0007669"/>
    <property type="project" value="UniProtKB-UniRule"/>
</dbReference>
<dbReference type="GO" id="GO:0019722">
    <property type="term" value="P:calcium-mediated signaling"/>
    <property type="evidence" value="ECO:0007669"/>
    <property type="project" value="UniProtKB-UniRule"/>
</dbReference>
<gene>
    <name evidence="6" type="ORF">Lalb_Chr10g0100551</name>
</gene>
<dbReference type="InterPro" id="IPR011992">
    <property type="entry name" value="EF-hand-dom_pair"/>
</dbReference>
<dbReference type="EMBL" id="WOCE01000010">
    <property type="protein sequence ID" value="KAE9605743.1"/>
    <property type="molecule type" value="Genomic_DNA"/>
</dbReference>
<dbReference type="OrthoDB" id="191686at2759"/>
<dbReference type="PANTHER" id="PTHR23056:SF110">
    <property type="entry name" value="CALMODULIN"/>
    <property type="match status" value="1"/>
</dbReference>
<feature type="domain" description="EF-hand" evidence="5">
    <location>
        <begin position="92"/>
        <end position="127"/>
    </location>
</feature>
<sequence length="256" mass="29935">MGCMPSNLAENKSLLPFRVVEKKPLHSKVAEKKLKHRPSNEDFSILASETPFTISKVEKLHELYKKLSNIIIKDGFIHKEELLFALFRNSNKRNLFVDRVFDLFDVNQNGHIDFEEFVRSLSVFHPPETPKTVKIKCKKYKSWYVSNVDHSNLFTSTMTECIIDTYNAFELYDLRRTGYIEREELEEMVLAILNELDLSLSQEVIETIVDKTFVEAESKRDGRIDLEEWEEYVGKNPSILKNMTLPYLLYVLNSLS</sequence>
<evidence type="ECO:0000256" key="3">
    <source>
        <dbReference type="ARBA" id="ARBA00023774"/>
    </source>
</evidence>
<proteinExistence type="inferred from homology"/>
<comment type="subcellular location">
    <subcellularLocation>
        <location evidence="4">Membrane</location>
    </subcellularLocation>
</comment>
<dbReference type="PROSITE" id="PS00018">
    <property type="entry name" value="EF_HAND_1"/>
    <property type="match status" value="1"/>
</dbReference>
<comment type="subunit">
    <text evidence="4">Homodimer. Interacts with CIPK.</text>
</comment>
<dbReference type="PROSITE" id="PS50222">
    <property type="entry name" value="EF_HAND_2"/>
    <property type="match status" value="2"/>
</dbReference>
<comment type="function">
    <text evidence="4">Acts as a calcium sensor. CBL proteins interact with CIPK serine-threonine protein kinases. Binding of a CBL protein to the regulatory NAF domain of a CIPK protein lead to the activation of the kinase in a calcium-dependent manner.</text>
</comment>
<dbReference type="InterPro" id="IPR018247">
    <property type="entry name" value="EF_Hand_1_Ca_BS"/>
</dbReference>
<evidence type="ECO:0000313" key="6">
    <source>
        <dbReference type="EMBL" id="KAE9605743.1"/>
    </source>
</evidence>
<keyword evidence="4" id="KW-0479">Metal-binding</keyword>
<dbReference type="SMART" id="SM00054">
    <property type="entry name" value="EFh"/>
    <property type="match status" value="3"/>
</dbReference>
<dbReference type="InterPro" id="IPR002048">
    <property type="entry name" value="EF_hand_dom"/>
</dbReference>
<keyword evidence="4" id="KW-0472">Membrane</keyword>
<dbReference type="PANTHER" id="PTHR23056">
    <property type="entry name" value="CALCINEURIN B"/>
    <property type="match status" value="1"/>
</dbReference>
<dbReference type="SUPFAM" id="SSF47473">
    <property type="entry name" value="EF-hand"/>
    <property type="match status" value="1"/>
</dbReference>
<keyword evidence="1 4" id="KW-0677">Repeat</keyword>
<dbReference type="Pfam" id="PF00036">
    <property type="entry name" value="EF-hand_1"/>
    <property type="match status" value="1"/>
</dbReference>
<evidence type="ECO:0000313" key="7">
    <source>
        <dbReference type="Proteomes" id="UP000447434"/>
    </source>
</evidence>
<comment type="caution">
    <text evidence="6">The sequence shown here is derived from an EMBL/GenBank/DDBJ whole genome shotgun (WGS) entry which is preliminary data.</text>
</comment>
<dbReference type="InterPro" id="IPR045198">
    <property type="entry name" value="CNBL1-10"/>
</dbReference>
<evidence type="ECO:0000256" key="1">
    <source>
        <dbReference type="ARBA" id="ARBA00022737"/>
    </source>
</evidence>
<dbReference type="AlphaFoldDB" id="A0A6A4PW69"/>
<evidence type="ECO:0000259" key="5">
    <source>
        <dbReference type="PROSITE" id="PS50222"/>
    </source>
</evidence>
<dbReference type="CDD" id="cd00051">
    <property type="entry name" value="EFh"/>
    <property type="match status" value="1"/>
</dbReference>
<accession>A0A6A4PW69</accession>
<evidence type="ECO:0000256" key="4">
    <source>
        <dbReference type="RuleBase" id="RU369080"/>
    </source>
</evidence>